<dbReference type="SUPFAM" id="SSF51905">
    <property type="entry name" value="FAD/NAD(P)-binding domain"/>
    <property type="match status" value="1"/>
</dbReference>
<dbReference type="Proteomes" id="UP000290407">
    <property type="component" value="Unassembled WGS sequence"/>
</dbReference>
<proteinExistence type="predicted"/>
<protein>
    <submittedName>
        <fullName evidence="1">Lycopene cyclase</fullName>
    </submittedName>
</protein>
<dbReference type="Gene3D" id="3.50.50.60">
    <property type="entry name" value="FAD/NAD(P)-binding domain"/>
    <property type="match status" value="1"/>
</dbReference>
<sequence length="383" mass="45170">MKKYDFIIAGGGMAGLSLAYYLTQSPLGNHSILILDREQKDRNDRTWCFWERGTGPFESILFKTWQTVHFHGTTYTGPLELGEYRYKMLRGIDFYSFVLAELAKYPNVERQQATINRIKDTPQGGFVIANDEPYIADYVFDSTYSLNLDQPDNHNLLQHFKGWVIQTEKPCFNPSLPEIMDFRVEQHGDCRFMYVLPFDEKTALVEFTLFNDKLLTMEEYETDLRQYIDRFVDTGTYEIRETEYGVIPMSDVATQENPSEHIVRIGTSGGYTKASTGYTFQRTQRYLHDIVHNLVETGKPTRRTPWFQKRFKLYDSVFLNVLEKHRHPADDVFTRVYVENPRRVFTFLDEDTRLTDELRLFTTMPWWPFTAAFFDVIRRKMFG</sequence>
<dbReference type="AlphaFoldDB" id="A0A4Q2UTL8"/>
<dbReference type="InterPro" id="IPR036188">
    <property type="entry name" value="FAD/NAD-bd_sf"/>
</dbReference>
<dbReference type="RefSeq" id="WP_077920244.1">
    <property type="nucleotide sequence ID" value="NZ_SBLB01000001.1"/>
</dbReference>
<keyword evidence="2" id="KW-1185">Reference proteome</keyword>
<dbReference type="Pfam" id="PF05834">
    <property type="entry name" value="Lycopene_cycl"/>
    <property type="match status" value="1"/>
</dbReference>
<dbReference type="EMBL" id="SBLB01000001">
    <property type="protein sequence ID" value="RYC71165.1"/>
    <property type="molecule type" value="Genomic_DNA"/>
</dbReference>
<gene>
    <name evidence="1" type="ORF">EQG79_03190</name>
</gene>
<name>A0A4Q2UTL8_9BACT</name>
<evidence type="ECO:0000313" key="2">
    <source>
        <dbReference type="Proteomes" id="UP000290407"/>
    </source>
</evidence>
<organism evidence="1 2">
    <name type="scientific">Spirosoma sordidisoli</name>
    <dbReference type="NCBI Taxonomy" id="2502893"/>
    <lineage>
        <taxon>Bacteria</taxon>
        <taxon>Pseudomonadati</taxon>
        <taxon>Bacteroidota</taxon>
        <taxon>Cytophagia</taxon>
        <taxon>Cytophagales</taxon>
        <taxon>Cytophagaceae</taxon>
        <taxon>Spirosoma</taxon>
    </lineage>
</organism>
<evidence type="ECO:0000313" key="1">
    <source>
        <dbReference type="EMBL" id="RYC71165.1"/>
    </source>
</evidence>
<accession>A0A4Q2UTL8</accession>
<reference evidence="1 2" key="1">
    <citation type="submission" date="2019-01" db="EMBL/GenBank/DDBJ databases">
        <title>Spirosoma flava sp. nov., a propanil-degrading bacterium isolated from herbicide-contaminated soil.</title>
        <authorList>
            <person name="Zhang L."/>
            <person name="Jiang J.-D."/>
        </authorList>
    </citation>
    <scope>NUCLEOTIDE SEQUENCE [LARGE SCALE GENOMIC DNA]</scope>
    <source>
        <strain evidence="1 2">TY50</strain>
    </source>
</reference>
<comment type="caution">
    <text evidence="1">The sequence shown here is derived from an EMBL/GenBank/DDBJ whole genome shotgun (WGS) entry which is preliminary data.</text>
</comment>